<organism evidence="2 3">
    <name type="scientific">Streptacidiphilus jiangxiensis</name>
    <dbReference type="NCBI Taxonomy" id="235985"/>
    <lineage>
        <taxon>Bacteria</taxon>
        <taxon>Bacillati</taxon>
        <taxon>Actinomycetota</taxon>
        <taxon>Actinomycetes</taxon>
        <taxon>Kitasatosporales</taxon>
        <taxon>Streptomycetaceae</taxon>
        <taxon>Streptacidiphilus</taxon>
    </lineage>
</organism>
<reference evidence="3" key="1">
    <citation type="submission" date="2016-10" db="EMBL/GenBank/DDBJ databases">
        <authorList>
            <person name="Varghese N."/>
        </authorList>
    </citation>
    <scope>NUCLEOTIDE SEQUENCE [LARGE SCALE GENOMIC DNA]</scope>
    <source>
        <strain evidence="3">DSM 45096 / BCRC 16803 / CGMCC 4.1857 / CIP 109030 / JCM 12277 / KCTC 19219 / NBRC 100920 / 33214</strain>
    </source>
</reference>
<proteinExistence type="predicted"/>
<feature type="region of interest" description="Disordered" evidence="1">
    <location>
        <begin position="31"/>
        <end position="63"/>
    </location>
</feature>
<evidence type="ECO:0000313" key="3">
    <source>
        <dbReference type="Proteomes" id="UP000183015"/>
    </source>
</evidence>
<name>A0A1H7HTR5_STRJI</name>
<sequence length="100" mass="10240">MAGLRVTVCLPASASGDAATVEKAIAAATAPFDMNGDNPVDRTPRRRHAASQRPGVCAGGPRGLLDLAHLPPEPDLGVDTDACPASLPPDTLLVRLHCHG</sequence>
<dbReference type="AlphaFoldDB" id="A0A1H7HTR5"/>
<gene>
    <name evidence="2" type="ORF">SAMN05414137_102330</name>
</gene>
<dbReference type="Proteomes" id="UP000183015">
    <property type="component" value="Unassembled WGS sequence"/>
</dbReference>
<dbReference type="EMBL" id="FOAZ01000002">
    <property type="protein sequence ID" value="SEK53037.1"/>
    <property type="molecule type" value="Genomic_DNA"/>
</dbReference>
<evidence type="ECO:0000256" key="1">
    <source>
        <dbReference type="SAM" id="MobiDB-lite"/>
    </source>
</evidence>
<dbReference type="RefSeq" id="WP_075003756.1">
    <property type="nucleotide sequence ID" value="NZ_BBPN01000033.1"/>
</dbReference>
<protein>
    <submittedName>
        <fullName evidence="2">Uncharacterized protein</fullName>
    </submittedName>
</protein>
<accession>A0A1H7HTR5</accession>
<keyword evidence="3" id="KW-1185">Reference proteome</keyword>
<dbReference type="STRING" id="235985.SAMN05414137_102330"/>
<evidence type="ECO:0000313" key="2">
    <source>
        <dbReference type="EMBL" id="SEK53037.1"/>
    </source>
</evidence>